<evidence type="ECO:0000256" key="7">
    <source>
        <dbReference type="SAM" id="Phobius"/>
    </source>
</evidence>
<keyword evidence="2" id="KW-0813">Transport</keyword>
<dbReference type="Proteomes" id="UP000002212">
    <property type="component" value="Chromosome"/>
</dbReference>
<dbReference type="OrthoDB" id="8953821at2"/>
<feature type="transmembrane region" description="Helical" evidence="7">
    <location>
        <begin position="349"/>
        <end position="368"/>
    </location>
</feature>
<feature type="transmembrane region" description="Helical" evidence="7">
    <location>
        <begin position="130"/>
        <end position="154"/>
    </location>
</feature>
<feature type="transmembrane region" description="Helical" evidence="7">
    <location>
        <begin position="259"/>
        <end position="283"/>
    </location>
</feature>
<reference evidence="9 10" key="1">
    <citation type="submission" date="2009-03" db="EMBL/GenBank/DDBJ databases">
        <title>Comparison of the complete genome sequences of Rhodococcus erythropolis PR4 and Rhodococcus opacus B4.</title>
        <authorList>
            <person name="Takarada H."/>
            <person name="Sekine M."/>
            <person name="Hosoyama A."/>
            <person name="Yamada R."/>
            <person name="Fujisawa T."/>
            <person name="Omata S."/>
            <person name="Shimizu A."/>
            <person name="Tsukatani N."/>
            <person name="Tanikawa S."/>
            <person name="Fujita N."/>
            <person name="Harayama S."/>
        </authorList>
    </citation>
    <scope>NUCLEOTIDE SEQUENCE [LARGE SCALE GENOMIC DNA]</scope>
    <source>
        <strain evidence="9 10">B4</strain>
    </source>
</reference>
<evidence type="ECO:0000256" key="3">
    <source>
        <dbReference type="ARBA" id="ARBA00022475"/>
    </source>
</evidence>
<feature type="transmembrane region" description="Helical" evidence="7">
    <location>
        <begin position="174"/>
        <end position="194"/>
    </location>
</feature>
<dbReference type="GO" id="GO:0005886">
    <property type="term" value="C:plasma membrane"/>
    <property type="evidence" value="ECO:0007669"/>
    <property type="project" value="UniProtKB-SubCell"/>
</dbReference>
<gene>
    <name evidence="9" type="ordered locus">ROP_12170</name>
</gene>
<feature type="transmembrane region" description="Helical" evidence="7">
    <location>
        <begin position="389"/>
        <end position="411"/>
    </location>
</feature>
<dbReference type="PANTHER" id="PTHR43045:SF1">
    <property type="entry name" value="SHIKIMATE TRANSPORTER"/>
    <property type="match status" value="1"/>
</dbReference>
<dbReference type="SUPFAM" id="SSF103473">
    <property type="entry name" value="MFS general substrate transporter"/>
    <property type="match status" value="1"/>
</dbReference>
<keyword evidence="6 7" id="KW-0472">Membrane</keyword>
<feature type="transmembrane region" description="Helical" evidence="7">
    <location>
        <begin position="200"/>
        <end position="219"/>
    </location>
</feature>
<dbReference type="Gene3D" id="1.20.1250.20">
    <property type="entry name" value="MFS general substrate transporter like domains"/>
    <property type="match status" value="2"/>
</dbReference>
<evidence type="ECO:0000256" key="2">
    <source>
        <dbReference type="ARBA" id="ARBA00022448"/>
    </source>
</evidence>
<dbReference type="AlphaFoldDB" id="C1AW34"/>
<feature type="transmembrane region" description="Helical" evidence="7">
    <location>
        <begin position="27"/>
        <end position="51"/>
    </location>
</feature>
<protein>
    <submittedName>
        <fullName evidence="9">Putative MFS transporter</fullName>
    </submittedName>
</protein>
<dbReference type="RefSeq" id="WP_012688440.1">
    <property type="nucleotide sequence ID" value="NC_012522.1"/>
</dbReference>
<evidence type="ECO:0000259" key="8">
    <source>
        <dbReference type="PROSITE" id="PS50850"/>
    </source>
</evidence>
<dbReference type="KEGG" id="rop:ROP_12170"/>
<evidence type="ECO:0000256" key="1">
    <source>
        <dbReference type="ARBA" id="ARBA00004651"/>
    </source>
</evidence>
<feature type="transmembrane region" description="Helical" evidence="7">
    <location>
        <begin position="417"/>
        <end position="437"/>
    </location>
</feature>
<keyword evidence="3" id="KW-1003">Cell membrane</keyword>
<organism evidence="9 10">
    <name type="scientific">Rhodococcus opacus (strain B4)</name>
    <dbReference type="NCBI Taxonomy" id="632772"/>
    <lineage>
        <taxon>Bacteria</taxon>
        <taxon>Bacillati</taxon>
        <taxon>Actinomycetota</taxon>
        <taxon>Actinomycetes</taxon>
        <taxon>Mycobacteriales</taxon>
        <taxon>Nocardiaceae</taxon>
        <taxon>Rhodococcus</taxon>
    </lineage>
</organism>
<dbReference type="Pfam" id="PF00083">
    <property type="entry name" value="Sugar_tr"/>
    <property type="match status" value="1"/>
</dbReference>
<evidence type="ECO:0000313" key="9">
    <source>
        <dbReference type="EMBL" id="BAH49464.1"/>
    </source>
</evidence>
<keyword evidence="4 7" id="KW-0812">Transmembrane</keyword>
<evidence type="ECO:0000256" key="4">
    <source>
        <dbReference type="ARBA" id="ARBA00022692"/>
    </source>
</evidence>
<comment type="subcellular location">
    <subcellularLocation>
        <location evidence="1">Cell membrane</location>
        <topology evidence="1">Multi-pass membrane protein</topology>
    </subcellularLocation>
</comment>
<dbReference type="GO" id="GO:0022857">
    <property type="term" value="F:transmembrane transporter activity"/>
    <property type="evidence" value="ECO:0007669"/>
    <property type="project" value="InterPro"/>
</dbReference>
<dbReference type="STRING" id="632772.ROP_12170"/>
<feature type="transmembrane region" description="Helical" evidence="7">
    <location>
        <begin position="100"/>
        <end position="124"/>
    </location>
</feature>
<dbReference type="PANTHER" id="PTHR43045">
    <property type="entry name" value="SHIKIMATE TRANSPORTER"/>
    <property type="match status" value="1"/>
</dbReference>
<dbReference type="HOGENOM" id="CLU_001265_39_5_11"/>
<feature type="domain" description="Major facilitator superfamily (MFS) profile" evidence="8">
    <location>
        <begin position="27"/>
        <end position="442"/>
    </location>
</feature>
<dbReference type="PROSITE" id="PS50850">
    <property type="entry name" value="MFS"/>
    <property type="match status" value="1"/>
</dbReference>
<sequence length="467" mass="49961">MTTSAVQPSKDAAGDQTVQRKRAHRKLLAAGLVGSSIEWYDFFLYGTAAALVFPHVFFPGSSALVGTLLSFSTFWAGFVARPLGGLVAGHFGDKYGRKPAVVTCLLFMGLATFLIGCLPGAATIGVAAPILLVVLRFVQGLACGGQWGGIVLLLTESASPKRRGFSGTFGQMGVSFGVLLGNLVFLGATAAISNEAFLSWGWRIPFFASALLFPVVLYIQTKVEDTPEFRDLQEAAQKKNETVVRAPLTQAIKEHWRKILLGCGLLAATNSLFYISIAGVLSYGTAELGMKRNDLLAISLLSAALTVGVVLWSGHMSDKIGRRPMILIGAAMIIVWAFPYFWLINTRNLVLFFIAVTVGSVFQSMTYGPIAAYMGELFAPNVRYSAASLAYQLAAITVSGGTPFIMTALIAKTGTTTFVAVFVALMGLVTLLCAWKLRETNPAEVRSDPTAVPGAQFYQAVPARVDR</sequence>
<proteinExistence type="predicted"/>
<dbReference type="InterPro" id="IPR036259">
    <property type="entry name" value="MFS_trans_sf"/>
</dbReference>
<evidence type="ECO:0000256" key="6">
    <source>
        <dbReference type="ARBA" id="ARBA00023136"/>
    </source>
</evidence>
<evidence type="ECO:0000256" key="5">
    <source>
        <dbReference type="ARBA" id="ARBA00022989"/>
    </source>
</evidence>
<accession>C1AW34</accession>
<feature type="transmembrane region" description="Helical" evidence="7">
    <location>
        <begin position="57"/>
        <end position="79"/>
    </location>
</feature>
<dbReference type="EMBL" id="AP011115">
    <property type="protein sequence ID" value="BAH49464.1"/>
    <property type="molecule type" value="Genomic_DNA"/>
</dbReference>
<feature type="transmembrane region" description="Helical" evidence="7">
    <location>
        <begin position="295"/>
        <end position="313"/>
    </location>
</feature>
<dbReference type="CDD" id="cd17369">
    <property type="entry name" value="MFS_ShiA_like"/>
    <property type="match status" value="1"/>
</dbReference>
<evidence type="ECO:0000313" key="10">
    <source>
        <dbReference type="Proteomes" id="UP000002212"/>
    </source>
</evidence>
<dbReference type="PROSITE" id="PS00217">
    <property type="entry name" value="SUGAR_TRANSPORT_2"/>
    <property type="match status" value="1"/>
</dbReference>
<feature type="transmembrane region" description="Helical" evidence="7">
    <location>
        <begin position="325"/>
        <end position="343"/>
    </location>
</feature>
<dbReference type="PATRIC" id="fig|632772.20.peg.1287"/>
<dbReference type="InterPro" id="IPR005829">
    <property type="entry name" value="Sugar_transporter_CS"/>
</dbReference>
<dbReference type="InterPro" id="IPR005828">
    <property type="entry name" value="MFS_sugar_transport-like"/>
</dbReference>
<dbReference type="InterPro" id="IPR020846">
    <property type="entry name" value="MFS_dom"/>
</dbReference>
<name>C1AW34_RHOOB</name>
<keyword evidence="5 7" id="KW-1133">Transmembrane helix</keyword>